<dbReference type="NCBIfam" id="TIGR00487">
    <property type="entry name" value="IF-2"/>
    <property type="match status" value="1"/>
</dbReference>
<dbReference type="CDD" id="cd03702">
    <property type="entry name" value="IF2_mtIF2_II"/>
    <property type="match status" value="1"/>
</dbReference>
<dbReference type="InterPro" id="IPR023115">
    <property type="entry name" value="TIF_IF2_dom3"/>
</dbReference>
<dbReference type="InterPro" id="IPR000795">
    <property type="entry name" value="T_Tr_GTP-bd_dom"/>
</dbReference>
<keyword evidence="6 10" id="KW-0547">Nucleotide-binding</keyword>
<name>C7LXY4_ACIFD</name>
<keyword evidence="4 10" id="KW-0963">Cytoplasm</keyword>
<feature type="compositionally biased region" description="Pro residues" evidence="13">
    <location>
        <begin position="79"/>
        <end position="88"/>
    </location>
</feature>
<keyword evidence="8 10" id="KW-0342">GTP-binding</keyword>
<feature type="compositionally biased region" description="Gly residues" evidence="13">
    <location>
        <begin position="200"/>
        <end position="235"/>
    </location>
</feature>
<dbReference type="FunFam" id="3.40.50.300:FF:000019">
    <property type="entry name" value="Translation initiation factor IF-2"/>
    <property type="match status" value="1"/>
</dbReference>
<dbReference type="InterPro" id="IPR015760">
    <property type="entry name" value="TIF_IF2"/>
</dbReference>
<dbReference type="CDD" id="cd03692">
    <property type="entry name" value="mtIF2_IVc"/>
    <property type="match status" value="1"/>
</dbReference>
<evidence type="ECO:0000256" key="9">
    <source>
        <dbReference type="ARBA" id="ARBA00025162"/>
    </source>
</evidence>
<feature type="binding site" evidence="10">
    <location>
        <begin position="491"/>
        <end position="494"/>
    </location>
    <ligand>
        <name>GTP</name>
        <dbReference type="ChEBI" id="CHEBI:37565"/>
    </ligand>
</feature>
<dbReference type="EMBL" id="CP001631">
    <property type="protein sequence ID" value="ACU53592.1"/>
    <property type="molecule type" value="Genomic_DNA"/>
</dbReference>
<accession>C7LXY4</accession>
<reference evidence="15 16" key="1">
    <citation type="journal article" date="2009" name="Stand. Genomic Sci.">
        <title>Complete genome sequence of Acidimicrobium ferrooxidans type strain (ICP).</title>
        <authorList>
            <person name="Clum A."/>
            <person name="Nolan M."/>
            <person name="Lang E."/>
            <person name="Glavina Del Rio T."/>
            <person name="Tice H."/>
            <person name="Copeland A."/>
            <person name="Cheng J.F."/>
            <person name="Lucas S."/>
            <person name="Chen F."/>
            <person name="Bruce D."/>
            <person name="Goodwin L."/>
            <person name="Pitluck S."/>
            <person name="Ivanova N."/>
            <person name="Mavrommatis K."/>
            <person name="Mikhailova N."/>
            <person name="Pati A."/>
            <person name="Chen A."/>
            <person name="Palaniappan K."/>
            <person name="Goker M."/>
            <person name="Spring S."/>
            <person name="Land M."/>
            <person name="Hauser L."/>
            <person name="Chang Y.J."/>
            <person name="Jeffries C.C."/>
            <person name="Chain P."/>
            <person name="Bristow J."/>
            <person name="Eisen J.A."/>
            <person name="Markowitz V."/>
            <person name="Hugenholtz P."/>
            <person name="Kyrpides N.C."/>
            <person name="Klenk H.P."/>
            <person name="Lapidus A."/>
        </authorList>
    </citation>
    <scope>NUCLEOTIDE SEQUENCE [LARGE SCALE GENOMIC DNA]</scope>
    <source>
        <strain evidence="16">DSM 10331 / JCM 15462 / NBRC 103882 / ICP</strain>
    </source>
</reference>
<dbReference type="PROSITE" id="PS51722">
    <property type="entry name" value="G_TR_2"/>
    <property type="match status" value="1"/>
</dbReference>
<dbReference type="CDD" id="cd01887">
    <property type="entry name" value="IF2_eIF5B"/>
    <property type="match status" value="1"/>
</dbReference>
<dbReference type="AlphaFoldDB" id="C7LXY4"/>
<dbReference type="Gene3D" id="2.40.30.10">
    <property type="entry name" value="Translation factors"/>
    <property type="match status" value="2"/>
</dbReference>
<dbReference type="Pfam" id="PF22042">
    <property type="entry name" value="EF-G_D2"/>
    <property type="match status" value="1"/>
</dbReference>
<feature type="region of interest" description="G-domain" evidence="10">
    <location>
        <begin position="385"/>
        <end position="533"/>
    </location>
</feature>
<dbReference type="InterPro" id="IPR044145">
    <property type="entry name" value="IF2_II"/>
</dbReference>
<feature type="compositionally biased region" description="Low complexity" evidence="13">
    <location>
        <begin position="238"/>
        <end position="249"/>
    </location>
</feature>
<dbReference type="GO" id="GO:0005829">
    <property type="term" value="C:cytosol"/>
    <property type="evidence" value="ECO:0007669"/>
    <property type="project" value="TreeGrafter"/>
</dbReference>
<dbReference type="eggNOG" id="COG0532">
    <property type="taxonomic scope" value="Bacteria"/>
</dbReference>
<protein>
    <recommendedName>
        <fullName evidence="3 10">Translation initiation factor IF-2</fullName>
    </recommendedName>
</protein>
<feature type="domain" description="Tr-type G" evidence="14">
    <location>
        <begin position="382"/>
        <end position="549"/>
    </location>
</feature>
<evidence type="ECO:0000256" key="8">
    <source>
        <dbReference type="ARBA" id="ARBA00023134"/>
    </source>
</evidence>
<dbReference type="InterPro" id="IPR036925">
    <property type="entry name" value="TIF_IF2_dom3_sf"/>
</dbReference>
<evidence type="ECO:0000256" key="10">
    <source>
        <dbReference type="HAMAP-Rule" id="MF_00100"/>
    </source>
</evidence>
<dbReference type="InterPro" id="IPR053905">
    <property type="entry name" value="EF-G-like_DII"/>
</dbReference>
<dbReference type="KEGG" id="afo:Afer_0638"/>
<dbReference type="SUPFAM" id="SSF50447">
    <property type="entry name" value="Translation proteins"/>
    <property type="match status" value="2"/>
</dbReference>
<keyword evidence="16" id="KW-1185">Reference proteome</keyword>
<dbReference type="PANTHER" id="PTHR43381">
    <property type="entry name" value="TRANSLATION INITIATION FACTOR IF-2-RELATED"/>
    <property type="match status" value="1"/>
</dbReference>
<evidence type="ECO:0000256" key="6">
    <source>
        <dbReference type="ARBA" id="ARBA00022741"/>
    </source>
</evidence>
<comment type="function">
    <text evidence="9 10 11">One of the essential components for the initiation of protein synthesis. Protects formylmethionyl-tRNA from spontaneous hydrolysis and promotes its binding to the 30S ribosomal subunits. Also involved in the hydrolysis of GTP during the formation of the 70S ribosomal complex.</text>
</comment>
<evidence type="ECO:0000256" key="1">
    <source>
        <dbReference type="ARBA" id="ARBA00004496"/>
    </source>
</evidence>
<feature type="compositionally biased region" description="Basic and acidic residues" evidence="13">
    <location>
        <begin position="185"/>
        <end position="198"/>
    </location>
</feature>
<dbReference type="FunFam" id="2.40.30.10:FF:000008">
    <property type="entry name" value="Translation initiation factor IF-2"/>
    <property type="match status" value="1"/>
</dbReference>
<dbReference type="InterPro" id="IPR027417">
    <property type="entry name" value="P-loop_NTPase"/>
</dbReference>
<evidence type="ECO:0000256" key="4">
    <source>
        <dbReference type="ARBA" id="ARBA00022490"/>
    </source>
</evidence>
<dbReference type="FunFam" id="3.40.50.10050:FF:000001">
    <property type="entry name" value="Translation initiation factor IF-2"/>
    <property type="match status" value="1"/>
</dbReference>
<feature type="binding site" evidence="10">
    <location>
        <begin position="437"/>
        <end position="441"/>
    </location>
    <ligand>
        <name>GTP</name>
        <dbReference type="ChEBI" id="CHEBI:37565"/>
    </ligand>
</feature>
<evidence type="ECO:0000256" key="12">
    <source>
        <dbReference type="RuleBase" id="RU000645"/>
    </source>
</evidence>
<gene>
    <name evidence="10" type="primary">infB</name>
    <name evidence="15" type="ordered locus">Afer_0638</name>
</gene>
<comment type="subcellular location">
    <subcellularLocation>
        <location evidence="1 10 12">Cytoplasm</location>
    </subcellularLocation>
</comment>
<dbReference type="HOGENOM" id="CLU_006301_5_1_11"/>
<dbReference type="SUPFAM" id="SSF52540">
    <property type="entry name" value="P-loop containing nucleoside triphosphate hydrolases"/>
    <property type="match status" value="1"/>
</dbReference>
<dbReference type="Gene3D" id="3.40.50.300">
    <property type="entry name" value="P-loop containing nucleotide triphosphate hydrolases"/>
    <property type="match status" value="1"/>
</dbReference>
<dbReference type="GO" id="GO:0003924">
    <property type="term" value="F:GTPase activity"/>
    <property type="evidence" value="ECO:0007669"/>
    <property type="project" value="UniProtKB-UniRule"/>
</dbReference>
<dbReference type="PANTHER" id="PTHR43381:SF5">
    <property type="entry name" value="TR-TYPE G DOMAIN-CONTAINING PROTEIN"/>
    <property type="match status" value="1"/>
</dbReference>
<sequence length="885" mass="94161">MGPHRFGGKGNQLARKLRVYEIAKELGLSNKEALDLCLALGVDVKNHSSSVEEAHADRIRRRAQRDHLGIYAEATTPQVAPPSAPTTPPSVREPEPVAAPEISEPVVASAPERRPDLAAVIAEEAAKREEAEQAAIENAGRAPEQAAPRRQGPLSPSGNPIPPPPGGRPLSPSGKPIPPPPRPQGPRDGRGRPAREGSGRPVGGSRPGAGRPGTGGGRPPMGGGIRPPARGGGGVSTPRFGGAAGAFAGRPGGGRGRGVRPNKSRRRISRKEFEELEPTRATAYVPSNDPVPDYEVIIERGSTAQEVAPKLNRSPGDLVRFLLMQGEMVTATQSLTDEMIELYAAELGAKVRLVDPGQEQEAQLAAKYLDVDETLDPTAEVVRPPVVTVMGHVDHGKTLLLDRIRHTNVVAGEAGGITQHIGAYQVDVEGGRITFIDTPGHEAFTAMRARGASVTDIVILVVAADDGVMPQTVEAINHAKAAGVPIIVAINKIDRPDADPNRVMQQLSEHGLVPEAWGGDTITVQVSALQSLGIDELLEQVLVLAEVLELRANPTGRARGVVLEGHLDVGRGPVATVLVQGGTLHVGDPVVAGQAWGKAKALISDRGEKVSDAGPSTPVQVLGFSEVPSAGDPFRVTAEISHAREIGEAREQRLRLAANANRAVGAQGVRLEDIFEQIQQGEVPTLNLIVKADVQGSLEALSDALAKLSRDEVRLEIIHKAVGGITENDVTLAAASHALIIGFNVRPDRRAREAAEVRHVEIRTYEIIYQVIEDIEAAVVGMLKPEFEEVVVGEAEVREVFRIPRVGAVAGCYVRNGTLTRGGRVRFLRDGVVLWKGTISSLRRFKEDVREVQAGFECGVGLSDFQDLHAGDIIEAFELREIPRG</sequence>
<proteinExistence type="inferred from homology"/>
<evidence type="ECO:0000313" key="16">
    <source>
        <dbReference type="Proteomes" id="UP000000771"/>
    </source>
</evidence>
<dbReference type="PROSITE" id="PS01176">
    <property type="entry name" value="IF2"/>
    <property type="match status" value="1"/>
</dbReference>
<evidence type="ECO:0000256" key="7">
    <source>
        <dbReference type="ARBA" id="ARBA00022917"/>
    </source>
</evidence>
<dbReference type="InterPro" id="IPR005225">
    <property type="entry name" value="Small_GTP-bd"/>
</dbReference>
<dbReference type="Pfam" id="PF04760">
    <property type="entry name" value="IF2_N"/>
    <property type="match status" value="2"/>
</dbReference>
<feature type="binding site" evidence="10">
    <location>
        <begin position="391"/>
        <end position="398"/>
    </location>
    <ligand>
        <name>GTP</name>
        <dbReference type="ChEBI" id="CHEBI:37565"/>
    </ligand>
</feature>
<dbReference type="Proteomes" id="UP000000771">
    <property type="component" value="Chromosome"/>
</dbReference>
<dbReference type="Gene3D" id="1.10.10.2480">
    <property type="match status" value="1"/>
</dbReference>
<evidence type="ECO:0000256" key="2">
    <source>
        <dbReference type="ARBA" id="ARBA00007733"/>
    </source>
</evidence>
<dbReference type="InterPro" id="IPR006847">
    <property type="entry name" value="IF2_N"/>
</dbReference>
<dbReference type="Pfam" id="PF00009">
    <property type="entry name" value="GTP_EFTU"/>
    <property type="match status" value="1"/>
</dbReference>
<comment type="similarity">
    <text evidence="2 10 11">Belongs to the TRAFAC class translation factor GTPase superfamily. Classic translation factor GTPase family. IF-2 subfamily.</text>
</comment>
<dbReference type="Pfam" id="PF11987">
    <property type="entry name" value="IF-2"/>
    <property type="match status" value="1"/>
</dbReference>
<dbReference type="InterPro" id="IPR004161">
    <property type="entry name" value="EFTu-like_2"/>
</dbReference>
<dbReference type="Gene3D" id="3.40.50.10050">
    <property type="entry name" value="Translation initiation factor IF- 2, domain 3"/>
    <property type="match status" value="1"/>
</dbReference>
<keyword evidence="7 10" id="KW-0648">Protein biosynthesis</keyword>
<evidence type="ECO:0000256" key="5">
    <source>
        <dbReference type="ARBA" id="ARBA00022540"/>
    </source>
</evidence>
<dbReference type="RefSeq" id="WP_015798087.1">
    <property type="nucleotide sequence ID" value="NC_013124.1"/>
</dbReference>
<dbReference type="FunFam" id="2.40.30.10:FF:000054">
    <property type="entry name" value="Translation initiation factor IF-2"/>
    <property type="match status" value="1"/>
</dbReference>
<dbReference type="SUPFAM" id="SSF52156">
    <property type="entry name" value="Initiation factor IF2/eIF5b, domain 3"/>
    <property type="match status" value="1"/>
</dbReference>
<dbReference type="NCBIfam" id="TIGR00231">
    <property type="entry name" value="small_GTP"/>
    <property type="match status" value="1"/>
</dbReference>
<feature type="compositionally biased region" description="Basic residues" evidence="13">
    <location>
        <begin position="257"/>
        <end position="269"/>
    </location>
</feature>
<feature type="region of interest" description="Disordered" evidence="13">
    <location>
        <begin position="72"/>
        <end position="272"/>
    </location>
</feature>
<feature type="compositionally biased region" description="Pro residues" evidence="13">
    <location>
        <begin position="175"/>
        <end position="184"/>
    </location>
</feature>
<organism evidence="15 16">
    <name type="scientific">Acidimicrobium ferrooxidans (strain DSM 10331 / JCM 15462 / NBRC 103882 / ICP)</name>
    <dbReference type="NCBI Taxonomy" id="525909"/>
    <lineage>
        <taxon>Bacteria</taxon>
        <taxon>Bacillati</taxon>
        <taxon>Actinomycetota</taxon>
        <taxon>Acidimicrobiia</taxon>
        <taxon>Acidimicrobiales</taxon>
        <taxon>Acidimicrobiaceae</taxon>
        <taxon>Acidimicrobium</taxon>
    </lineage>
</organism>
<dbReference type="STRING" id="525909.Afer_0638"/>
<dbReference type="GO" id="GO:0005525">
    <property type="term" value="F:GTP binding"/>
    <property type="evidence" value="ECO:0007669"/>
    <property type="project" value="UniProtKB-KW"/>
</dbReference>
<dbReference type="InterPro" id="IPR009000">
    <property type="entry name" value="Transl_B-barrel_sf"/>
</dbReference>
<evidence type="ECO:0000256" key="3">
    <source>
        <dbReference type="ARBA" id="ARBA00020675"/>
    </source>
</evidence>
<keyword evidence="5 10" id="KW-0396">Initiation factor</keyword>
<evidence type="ECO:0000256" key="13">
    <source>
        <dbReference type="SAM" id="MobiDB-lite"/>
    </source>
</evidence>
<dbReference type="HAMAP" id="MF_00100_B">
    <property type="entry name" value="IF_2_B"/>
    <property type="match status" value="1"/>
</dbReference>
<evidence type="ECO:0000313" key="15">
    <source>
        <dbReference type="EMBL" id="ACU53592.1"/>
    </source>
</evidence>
<evidence type="ECO:0000259" key="14">
    <source>
        <dbReference type="PROSITE" id="PS51722"/>
    </source>
</evidence>
<dbReference type="GO" id="GO:0003743">
    <property type="term" value="F:translation initiation factor activity"/>
    <property type="evidence" value="ECO:0007669"/>
    <property type="project" value="UniProtKB-UniRule"/>
</dbReference>
<evidence type="ECO:0000256" key="11">
    <source>
        <dbReference type="RuleBase" id="RU000644"/>
    </source>
</evidence>
<dbReference type="InterPro" id="IPR000178">
    <property type="entry name" value="TF_IF2_bacterial-like"/>
</dbReference>
<dbReference type="Pfam" id="PF03144">
    <property type="entry name" value="GTP_EFTU_D2"/>
    <property type="match status" value="1"/>
</dbReference>